<keyword evidence="3" id="KW-1185">Reference proteome</keyword>
<organism evidence="2 3">
    <name type="scientific">Saccharopolyspora griseoalba</name>
    <dbReference type="NCBI Taxonomy" id="1431848"/>
    <lineage>
        <taxon>Bacteria</taxon>
        <taxon>Bacillati</taxon>
        <taxon>Actinomycetota</taxon>
        <taxon>Actinomycetes</taxon>
        <taxon>Pseudonocardiales</taxon>
        <taxon>Pseudonocardiaceae</taxon>
        <taxon>Saccharopolyspora</taxon>
    </lineage>
</organism>
<dbReference type="EMBL" id="JBHTCJ010000022">
    <property type="protein sequence ID" value="MFC7344939.1"/>
    <property type="molecule type" value="Genomic_DNA"/>
</dbReference>
<proteinExistence type="predicted"/>
<comment type="caution">
    <text evidence="2">The sequence shown here is derived from an EMBL/GenBank/DDBJ whole genome shotgun (WGS) entry which is preliminary data.</text>
</comment>
<accession>A0ABW2LQZ0</accession>
<feature type="coiled-coil region" evidence="1">
    <location>
        <begin position="11"/>
        <end position="45"/>
    </location>
</feature>
<evidence type="ECO:0008006" key="4">
    <source>
        <dbReference type="Google" id="ProtNLM"/>
    </source>
</evidence>
<evidence type="ECO:0000313" key="2">
    <source>
        <dbReference type="EMBL" id="MFC7344939.1"/>
    </source>
</evidence>
<reference evidence="3" key="1">
    <citation type="journal article" date="2019" name="Int. J. Syst. Evol. Microbiol.">
        <title>The Global Catalogue of Microorganisms (GCM) 10K type strain sequencing project: providing services to taxonomists for standard genome sequencing and annotation.</title>
        <authorList>
            <consortium name="The Broad Institute Genomics Platform"/>
            <consortium name="The Broad Institute Genome Sequencing Center for Infectious Disease"/>
            <person name="Wu L."/>
            <person name="Ma J."/>
        </authorList>
    </citation>
    <scope>NUCLEOTIDE SEQUENCE [LARGE SCALE GENOMIC DNA]</scope>
    <source>
        <strain evidence="3">WLHS5</strain>
    </source>
</reference>
<sequence>MTQQIPVGDLVTSLQDTIAEQQDTIDELTASVARHEKQIAALTAAMRQAGMTVPDLDREE</sequence>
<name>A0ABW2LQZ0_9PSEU</name>
<protein>
    <recommendedName>
        <fullName evidence="4">SlyX protein</fullName>
    </recommendedName>
</protein>
<evidence type="ECO:0000313" key="3">
    <source>
        <dbReference type="Proteomes" id="UP001596504"/>
    </source>
</evidence>
<dbReference type="Proteomes" id="UP001596504">
    <property type="component" value="Unassembled WGS sequence"/>
</dbReference>
<keyword evidence="1" id="KW-0175">Coiled coil</keyword>
<evidence type="ECO:0000256" key="1">
    <source>
        <dbReference type="SAM" id="Coils"/>
    </source>
</evidence>
<gene>
    <name evidence="2" type="ORF">ACFQRI_26305</name>
</gene>
<dbReference type="RefSeq" id="WP_380673219.1">
    <property type="nucleotide sequence ID" value="NZ_JBHTCJ010000022.1"/>
</dbReference>